<dbReference type="NCBIfam" id="NF002878">
    <property type="entry name" value="PRK03321.1"/>
    <property type="match status" value="1"/>
</dbReference>
<dbReference type="EMBL" id="BAABAA010000030">
    <property type="protein sequence ID" value="GAA3600566.1"/>
    <property type="molecule type" value="Genomic_DNA"/>
</dbReference>
<dbReference type="EC" id="2.6.1.57" evidence="6"/>
<feature type="domain" description="Aminotransferase class I/classII large" evidence="8">
    <location>
        <begin position="30"/>
        <end position="329"/>
    </location>
</feature>
<dbReference type="InterPro" id="IPR015424">
    <property type="entry name" value="PyrdxlP-dep_Trfase"/>
</dbReference>
<comment type="caution">
    <text evidence="9">The sequence shown here is derived from an EMBL/GenBank/DDBJ whole genome shotgun (WGS) entry which is preliminary data.</text>
</comment>
<keyword evidence="4 6" id="KW-0808">Transferase</keyword>
<dbReference type="InterPro" id="IPR005861">
    <property type="entry name" value="HisP_aminotrans"/>
</dbReference>
<dbReference type="InterPro" id="IPR024892">
    <property type="entry name" value="ArAT"/>
</dbReference>
<dbReference type="SUPFAM" id="SSF53383">
    <property type="entry name" value="PLP-dependent transferases"/>
    <property type="match status" value="1"/>
</dbReference>
<protein>
    <recommendedName>
        <fullName evidence="6">Aromatic amino acid aminotransferase</fullName>
        <shortName evidence="6">ArAT</shortName>
        <ecNumber evidence="6">2.6.1.57</ecNumber>
    </recommendedName>
</protein>
<feature type="modified residue" description="N6-(pyridoxal phosphate)lysine" evidence="6">
    <location>
        <position position="220"/>
    </location>
</feature>
<organism evidence="9 10">
    <name type="scientific">Kribbella ginsengisoli</name>
    <dbReference type="NCBI Taxonomy" id="363865"/>
    <lineage>
        <taxon>Bacteria</taxon>
        <taxon>Bacillati</taxon>
        <taxon>Actinomycetota</taxon>
        <taxon>Actinomycetes</taxon>
        <taxon>Propionibacteriales</taxon>
        <taxon>Kribbellaceae</taxon>
        <taxon>Kribbella</taxon>
    </lineage>
</organism>
<dbReference type="Gene3D" id="3.90.1150.10">
    <property type="entry name" value="Aspartate Aminotransferase, domain 1"/>
    <property type="match status" value="1"/>
</dbReference>
<dbReference type="HAMAP" id="MF_01023">
    <property type="entry name" value="HisC_aminotrans_2"/>
    <property type="match status" value="1"/>
</dbReference>
<comment type="function">
    <text evidence="6">Aminotransferase that catalyzes the conversion of aromatic amino acids and 2-oxoglutarate into corresponding aromatic oxo acids and L-glutamate.</text>
</comment>
<comment type="similarity">
    <text evidence="6">Belongs to the class-II pyridoxal-phosphate-dependent aminotransferase family.</text>
</comment>
<evidence type="ECO:0000256" key="6">
    <source>
        <dbReference type="HAMAP-Rule" id="MF_01513"/>
    </source>
</evidence>
<evidence type="ECO:0000313" key="9">
    <source>
        <dbReference type="EMBL" id="GAA3600566.1"/>
    </source>
</evidence>
<name>A0ABP6Z953_9ACTN</name>
<dbReference type="InterPro" id="IPR001917">
    <property type="entry name" value="Aminotrans_II_pyridoxalP_BS"/>
</dbReference>
<evidence type="ECO:0000256" key="5">
    <source>
        <dbReference type="ARBA" id="ARBA00022898"/>
    </source>
</evidence>
<evidence type="ECO:0000313" key="10">
    <source>
        <dbReference type="Proteomes" id="UP001501222"/>
    </source>
</evidence>
<dbReference type="Gene3D" id="3.40.640.10">
    <property type="entry name" value="Type I PLP-dependent aspartate aminotransferase-like (Major domain)"/>
    <property type="match status" value="1"/>
</dbReference>
<proteinExistence type="inferred from homology"/>
<dbReference type="Pfam" id="PF00155">
    <property type="entry name" value="Aminotran_1_2"/>
    <property type="match status" value="1"/>
</dbReference>
<dbReference type="PROSITE" id="PS00599">
    <property type="entry name" value="AA_TRANSFER_CLASS_2"/>
    <property type="match status" value="1"/>
</dbReference>
<dbReference type="Proteomes" id="UP001501222">
    <property type="component" value="Unassembled WGS sequence"/>
</dbReference>
<dbReference type="InterPro" id="IPR015422">
    <property type="entry name" value="PyrdxlP-dep_Trfase_small"/>
</dbReference>
<evidence type="ECO:0000256" key="7">
    <source>
        <dbReference type="SAM" id="MobiDB-lite"/>
    </source>
</evidence>
<dbReference type="PANTHER" id="PTHR43643">
    <property type="entry name" value="HISTIDINOL-PHOSPHATE AMINOTRANSFERASE 2"/>
    <property type="match status" value="1"/>
</dbReference>
<dbReference type="RefSeq" id="WP_344850604.1">
    <property type="nucleotide sequence ID" value="NZ_BAABAA010000030.1"/>
</dbReference>
<evidence type="ECO:0000256" key="4">
    <source>
        <dbReference type="ARBA" id="ARBA00022679"/>
    </source>
</evidence>
<feature type="compositionally biased region" description="Basic and acidic residues" evidence="7">
    <location>
        <begin position="1"/>
        <end position="16"/>
    </location>
</feature>
<dbReference type="NCBIfam" id="TIGR01141">
    <property type="entry name" value="hisC"/>
    <property type="match status" value="1"/>
</dbReference>
<comment type="subunit">
    <text evidence="2 6">Homodimer.</text>
</comment>
<keyword evidence="3 6" id="KW-0032">Aminotransferase</keyword>
<accession>A0ABP6Z953</accession>
<dbReference type="PANTHER" id="PTHR43643:SF3">
    <property type="entry name" value="HISTIDINOL-PHOSPHATE AMINOTRANSFERASE"/>
    <property type="match status" value="1"/>
</dbReference>
<reference evidence="10" key="1">
    <citation type="journal article" date="2019" name="Int. J. Syst. Evol. Microbiol.">
        <title>The Global Catalogue of Microorganisms (GCM) 10K type strain sequencing project: providing services to taxonomists for standard genome sequencing and annotation.</title>
        <authorList>
            <consortium name="The Broad Institute Genomics Platform"/>
            <consortium name="The Broad Institute Genome Sequencing Center for Infectious Disease"/>
            <person name="Wu L."/>
            <person name="Ma J."/>
        </authorList>
    </citation>
    <scope>NUCLEOTIDE SEQUENCE [LARGE SCALE GENOMIC DNA]</scope>
    <source>
        <strain evidence="10">JCM 16928</strain>
    </source>
</reference>
<dbReference type="CDD" id="cd00609">
    <property type="entry name" value="AAT_like"/>
    <property type="match status" value="1"/>
</dbReference>
<gene>
    <name evidence="9" type="primary">hisC_2</name>
    <name evidence="6" type="synonym">pat</name>
    <name evidence="9" type="ORF">GCM10022235_85660</name>
</gene>
<dbReference type="InterPro" id="IPR015421">
    <property type="entry name" value="PyrdxlP-dep_Trfase_major"/>
</dbReference>
<evidence type="ECO:0000256" key="2">
    <source>
        <dbReference type="ARBA" id="ARBA00011738"/>
    </source>
</evidence>
<dbReference type="InterPro" id="IPR004839">
    <property type="entry name" value="Aminotransferase_I/II_large"/>
</dbReference>
<dbReference type="InterPro" id="IPR050106">
    <property type="entry name" value="HistidinolP_aminotransfase"/>
</dbReference>
<keyword evidence="10" id="KW-1185">Reference proteome</keyword>
<feature type="region of interest" description="Disordered" evidence="7">
    <location>
        <begin position="1"/>
        <end position="33"/>
    </location>
</feature>
<comment type="catalytic activity">
    <reaction evidence="6">
        <text>an aromatic L-alpha-amino acid + 2-oxoglutarate = an aromatic oxo-acid + L-glutamate</text>
        <dbReference type="Rhea" id="RHEA:17533"/>
        <dbReference type="ChEBI" id="CHEBI:16810"/>
        <dbReference type="ChEBI" id="CHEBI:29985"/>
        <dbReference type="ChEBI" id="CHEBI:73309"/>
        <dbReference type="ChEBI" id="CHEBI:84824"/>
        <dbReference type="EC" id="2.6.1.57"/>
    </reaction>
</comment>
<evidence type="ECO:0000256" key="1">
    <source>
        <dbReference type="ARBA" id="ARBA00001933"/>
    </source>
</evidence>
<evidence type="ECO:0000256" key="3">
    <source>
        <dbReference type="ARBA" id="ARBA00022576"/>
    </source>
</evidence>
<comment type="cofactor">
    <cofactor evidence="1 6">
        <name>pyridoxal 5'-phosphate</name>
        <dbReference type="ChEBI" id="CHEBI:597326"/>
    </cofactor>
</comment>
<sequence length="367" mass="39373">MPRFRPALDDIPDYRPGEPPLRPDGGPAYKLSSNENPYPPLPGVLDAAIDAAARINRYPDMVSSALLDALSARFAVSVDCIAVSSGSLALLQHVLQATCDSGDEVVYAWRSFEAYPISVKLAGATAVEVPLITDGKHDLDAMAASVTERTKVIIVCSPNNPTGASMSTDDLASFLRKVPPAVIVVVDEAYREFVRDPESIDDPALYRLHPNVVVLRTFSKAYGLAGLRVGMAIGSNEVISAVRKCTTPFAVSHIAQEAAIASLAAEAALLERVEMLVAERVRVLSELRAAGWEVPDSQANFVWLPLGERAGAFAAAVKSEGISVREFAGEGVRVSIGERPANSLFLEVARRWAPRRRAVSARLSDNN</sequence>
<keyword evidence="5 6" id="KW-0663">Pyridoxal phosphate</keyword>
<evidence type="ECO:0000259" key="8">
    <source>
        <dbReference type="Pfam" id="PF00155"/>
    </source>
</evidence>
<dbReference type="HAMAP" id="MF_01513">
    <property type="entry name" value="Phe_aminotrans_2"/>
    <property type="match status" value="1"/>
</dbReference>